<dbReference type="PANTHER" id="PTHR45871">
    <property type="entry name" value="N-ACETYLGLUCOSAMINYL-PHOSPHATIDYLINOSITOL BIOSYNTHETIC PROTEIN"/>
    <property type="match status" value="1"/>
</dbReference>
<name>A0A556MTC8_9SPHI</name>
<feature type="domain" description="Glycosyl transferase family 1" evidence="1">
    <location>
        <begin position="184"/>
        <end position="327"/>
    </location>
</feature>
<dbReference type="Gene3D" id="3.40.50.2000">
    <property type="entry name" value="Glycogen Phosphorylase B"/>
    <property type="match status" value="2"/>
</dbReference>
<reference evidence="2 3" key="1">
    <citation type="submission" date="2019-07" db="EMBL/GenBank/DDBJ databases">
        <authorList>
            <person name="Huq M.A."/>
        </authorList>
    </citation>
    <scope>NUCLEOTIDE SEQUENCE [LARGE SCALE GENOMIC DNA]</scope>
    <source>
        <strain evidence="2 3">MAH-19</strain>
    </source>
</reference>
<keyword evidence="2" id="KW-0808">Transferase</keyword>
<dbReference type="CDD" id="cd03801">
    <property type="entry name" value="GT4_PimA-like"/>
    <property type="match status" value="1"/>
</dbReference>
<evidence type="ECO:0000259" key="1">
    <source>
        <dbReference type="Pfam" id="PF00534"/>
    </source>
</evidence>
<accession>A0A556MTC8</accession>
<keyword evidence="3" id="KW-1185">Reference proteome</keyword>
<organism evidence="2 3">
    <name type="scientific">Mucilaginibacter corticis</name>
    <dbReference type="NCBI Taxonomy" id="2597670"/>
    <lineage>
        <taxon>Bacteria</taxon>
        <taxon>Pseudomonadati</taxon>
        <taxon>Bacteroidota</taxon>
        <taxon>Sphingobacteriia</taxon>
        <taxon>Sphingobacteriales</taxon>
        <taxon>Sphingobacteriaceae</taxon>
        <taxon>Mucilaginibacter</taxon>
    </lineage>
</organism>
<protein>
    <submittedName>
        <fullName evidence="2">Glycosyltransferase family 4 protein</fullName>
    </submittedName>
</protein>
<dbReference type="Proteomes" id="UP000318733">
    <property type="component" value="Unassembled WGS sequence"/>
</dbReference>
<dbReference type="InterPro" id="IPR001296">
    <property type="entry name" value="Glyco_trans_1"/>
</dbReference>
<evidence type="ECO:0000313" key="2">
    <source>
        <dbReference type="EMBL" id="TSJ43190.1"/>
    </source>
</evidence>
<dbReference type="EMBL" id="VLPK01000001">
    <property type="protein sequence ID" value="TSJ43190.1"/>
    <property type="molecule type" value="Genomic_DNA"/>
</dbReference>
<evidence type="ECO:0000313" key="3">
    <source>
        <dbReference type="Proteomes" id="UP000318733"/>
    </source>
</evidence>
<gene>
    <name evidence="2" type="ORF">FO440_03085</name>
</gene>
<dbReference type="SUPFAM" id="SSF53756">
    <property type="entry name" value="UDP-Glycosyltransferase/glycogen phosphorylase"/>
    <property type="match status" value="1"/>
</dbReference>
<comment type="caution">
    <text evidence="2">The sequence shown here is derived from an EMBL/GenBank/DDBJ whole genome shotgun (WGS) entry which is preliminary data.</text>
</comment>
<dbReference type="AlphaFoldDB" id="A0A556MTC8"/>
<dbReference type="GO" id="GO:0016757">
    <property type="term" value="F:glycosyltransferase activity"/>
    <property type="evidence" value="ECO:0007669"/>
    <property type="project" value="InterPro"/>
</dbReference>
<dbReference type="Pfam" id="PF00534">
    <property type="entry name" value="Glycos_transf_1"/>
    <property type="match status" value="1"/>
</dbReference>
<sequence>MMWLMRKTLVILTPGFPENEADTTCIPERQIFVRVLKETYPELNIVVVSFQYPNQPREYRWNGIKIIALGGKNKSGLHRRMTWIGAWQKLKKLNKDHEVIGLLSFWLDECAFIANKFSKKYAVKHYSWLLGQDARPDNKYVNQIMPDGESLIALSDYLVDEFEKNYGITPKHVIPGAVDITLFKPQSTQRDIDVLGVGSLIPLKQYGLFIETIKFLKESHPDVKAVICGKGIEMQKLKDMAALYQLENNITFKGELSHPEILEHMQRSKILLHPSRYEGFSTVLLEALYAGAHVVSFFRPMKDVFLHHHVVNNIDEMNAKTLTLLNDTGRGHDPVLVNSMTQMADSVVKLFGNELYREVAIS</sequence>
<dbReference type="OrthoDB" id="1116389at2"/>
<proteinExistence type="predicted"/>
<dbReference type="PANTHER" id="PTHR45871:SF1">
    <property type="entry name" value="PHOSPHATIDYLINOSITOL N-ACETYLGLUCOSAMINYLTRANSFERASE SUBUNIT A"/>
    <property type="match status" value="1"/>
</dbReference>